<dbReference type="Proteomes" id="UP000761574">
    <property type="component" value="Unassembled WGS sequence"/>
</dbReference>
<dbReference type="InterPro" id="IPR058248">
    <property type="entry name" value="Lxx211020-like"/>
</dbReference>
<accession>A0ABQ4PCQ8</accession>
<keyword evidence="3" id="KW-1185">Reference proteome</keyword>
<dbReference type="Gene3D" id="2.60.40.1890">
    <property type="entry name" value="PCu(A)C copper chaperone"/>
    <property type="match status" value="1"/>
</dbReference>
<organism evidence="2 3">
    <name type="scientific">Shewanella algidipiscicola</name>
    <dbReference type="NCBI Taxonomy" id="614070"/>
    <lineage>
        <taxon>Bacteria</taxon>
        <taxon>Pseudomonadati</taxon>
        <taxon>Pseudomonadota</taxon>
        <taxon>Gammaproteobacteria</taxon>
        <taxon>Alteromonadales</taxon>
        <taxon>Shewanellaceae</taxon>
        <taxon>Shewanella</taxon>
    </lineage>
</organism>
<dbReference type="EMBL" id="BPFB01000012">
    <property type="protein sequence ID" value="GIU45330.1"/>
    <property type="molecule type" value="Genomic_DNA"/>
</dbReference>
<keyword evidence="1" id="KW-0732">Signal</keyword>
<sequence>MKQIFKHAFNFVLLSCTSFSVLANVMLVDGYVRAMPASVPNTAVYFTLMNHGPEVKLVAVETDVAEEAQLHTLVEEEGVIKMRQLPYFTIAAHDNLALAPSGDHVMLLGLKQPLQIDQKVGLTLTFDDGTEQAITLTVTRQDATKQDGEMDHHHHH</sequence>
<evidence type="ECO:0008006" key="4">
    <source>
        <dbReference type="Google" id="ProtNLM"/>
    </source>
</evidence>
<dbReference type="InterPro" id="IPR036182">
    <property type="entry name" value="PCuAC_sf"/>
</dbReference>
<name>A0ABQ4PCQ8_9GAMM</name>
<dbReference type="RefSeq" id="WP_249038146.1">
    <property type="nucleotide sequence ID" value="NZ_BPFB01000012.1"/>
</dbReference>
<proteinExistence type="predicted"/>
<evidence type="ECO:0000313" key="3">
    <source>
        <dbReference type="Proteomes" id="UP000761574"/>
    </source>
</evidence>
<reference evidence="2 3" key="1">
    <citation type="submission" date="2021-05" db="EMBL/GenBank/DDBJ databases">
        <title>Molecular characterization for Shewanella algae harboring chromosomal blaOXA-55-like strains isolated from clinical and environment sample.</title>
        <authorList>
            <person name="Ohama Y."/>
            <person name="Aoki K."/>
            <person name="Harada S."/>
            <person name="Moriya K."/>
            <person name="Ishii Y."/>
            <person name="Tateda K."/>
        </authorList>
    </citation>
    <scope>NUCLEOTIDE SEQUENCE [LARGE SCALE GENOMIC DNA]</scope>
    <source>
        <strain evidence="2 3">LMG 23746</strain>
    </source>
</reference>
<gene>
    <name evidence="2" type="ORF">TUM4630_13140</name>
</gene>
<dbReference type="PANTHER" id="PTHR36302">
    <property type="entry name" value="BLR7088 PROTEIN"/>
    <property type="match status" value="1"/>
</dbReference>
<evidence type="ECO:0000313" key="2">
    <source>
        <dbReference type="EMBL" id="GIU45330.1"/>
    </source>
</evidence>
<dbReference type="PANTHER" id="PTHR36302:SF1">
    <property type="entry name" value="COPPER CHAPERONE PCU(A)C"/>
    <property type="match status" value="1"/>
</dbReference>
<dbReference type="Pfam" id="PF04314">
    <property type="entry name" value="PCuAC"/>
    <property type="match status" value="1"/>
</dbReference>
<feature type="chain" id="PRO_5045713663" description="Copper chaperone PCu(A)C" evidence="1">
    <location>
        <begin position="24"/>
        <end position="156"/>
    </location>
</feature>
<protein>
    <recommendedName>
        <fullName evidence="4">Copper chaperone PCu(A)C</fullName>
    </recommendedName>
</protein>
<feature type="signal peptide" evidence="1">
    <location>
        <begin position="1"/>
        <end position="23"/>
    </location>
</feature>
<comment type="caution">
    <text evidence="2">The sequence shown here is derived from an EMBL/GenBank/DDBJ whole genome shotgun (WGS) entry which is preliminary data.</text>
</comment>
<evidence type="ECO:0000256" key="1">
    <source>
        <dbReference type="SAM" id="SignalP"/>
    </source>
</evidence>
<dbReference type="InterPro" id="IPR007410">
    <property type="entry name" value="LpqE-like"/>
</dbReference>
<dbReference type="SUPFAM" id="SSF110087">
    <property type="entry name" value="DR1885-like metal-binding protein"/>
    <property type="match status" value="1"/>
</dbReference>